<accession>A0ABP8M4L9</accession>
<organism evidence="1 2">
    <name type="scientific">Novipirellula rosea</name>
    <dbReference type="NCBI Taxonomy" id="1031540"/>
    <lineage>
        <taxon>Bacteria</taxon>
        <taxon>Pseudomonadati</taxon>
        <taxon>Planctomycetota</taxon>
        <taxon>Planctomycetia</taxon>
        <taxon>Pirellulales</taxon>
        <taxon>Pirellulaceae</taxon>
        <taxon>Novipirellula</taxon>
    </lineage>
</organism>
<proteinExistence type="predicted"/>
<keyword evidence="2" id="KW-1185">Reference proteome</keyword>
<sequence length="53" mass="5813">MAYGKDTRAGKFKENEFFKNLKFRTVNVSEVGGVTRSQNGSLLTAGCGDRRIG</sequence>
<protein>
    <submittedName>
        <fullName evidence="1">Uncharacterized protein</fullName>
    </submittedName>
</protein>
<dbReference type="EMBL" id="BAABGA010000006">
    <property type="protein sequence ID" value="GAA4444437.1"/>
    <property type="molecule type" value="Genomic_DNA"/>
</dbReference>
<gene>
    <name evidence="1" type="ORF">GCM10023156_02780</name>
</gene>
<evidence type="ECO:0000313" key="1">
    <source>
        <dbReference type="EMBL" id="GAA4444437.1"/>
    </source>
</evidence>
<reference evidence="2" key="1">
    <citation type="journal article" date="2019" name="Int. J. Syst. Evol. Microbiol.">
        <title>The Global Catalogue of Microorganisms (GCM) 10K type strain sequencing project: providing services to taxonomists for standard genome sequencing and annotation.</title>
        <authorList>
            <consortium name="The Broad Institute Genomics Platform"/>
            <consortium name="The Broad Institute Genome Sequencing Center for Infectious Disease"/>
            <person name="Wu L."/>
            <person name="Ma J."/>
        </authorList>
    </citation>
    <scope>NUCLEOTIDE SEQUENCE [LARGE SCALE GENOMIC DNA]</scope>
    <source>
        <strain evidence="2">JCM 17759</strain>
    </source>
</reference>
<evidence type="ECO:0000313" key="2">
    <source>
        <dbReference type="Proteomes" id="UP001500840"/>
    </source>
</evidence>
<name>A0ABP8M4L9_9BACT</name>
<comment type="caution">
    <text evidence="1">The sequence shown here is derived from an EMBL/GenBank/DDBJ whole genome shotgun (WGS) entry which is preliminary data.</text>
</comment>
<dbReference type="Proteomes" id="UP001500840">
    <property type="component" value="Unassembled WGS sequence"/>
</dbReference>